<geneLocation type="plasmid" evidence="3">
    <name>unnamed</name>
</geneLocation>
<evidence type="ECO:0000313" key="4">
    <source>
        <dbReference type="Proteomes" id="UP000033038"/>
    </source>
</evidence>
<proteinExistence type="predicted"/>
<evidence type="ECO:0000313" key="3">
    <source>
        <dbReference type="EMBL" id="AKB49265.1"/>
    </source>
</evidence>
<feature type="domain" description="Glycosyltransferase subfamily 4-like N-terminal" evidence="2">
    <location>
        <begin position="14"/>
        <end position="164"/>
    </location>
</feature>
<dbReference type="GeneID" id="24821395"/>
<reference evidence="3 4" key="1">
    <citation type="submission" date="2014-07" db="EMBL/GenBank/DDBJ databases">
        <title>Methanogenic archaea and the global carbon cycle.</title>
        <authorList>
            <person name="Henriksen J.R."/>
            <person name="Luke J."/>
            <person name="Reinhart S."/>
            <person name="Benedict M.N."/>
            <person name="Youngblut N.D."/>
            <person name="Metcalf M.E."/>
            <person name="Whitaker R.J."/>
            <person name="Metcalf W.W."/>
        </authorList>
    </citation>
    <scope>NUCLEOTIDE SEQUENCE [LARGE SCALE GENOMIC DNA]</scope>
    <source>
        <strain evidence="3 4">Wiesmoor</strain>
        <plasmid evidence="4">Plasmid</plasmid>
    </source>
</reference>
<protein>
    <submittedName>
        <fullName evidence="3">Glycosyl transferase, group 1</fullName>
    </submittedName>
</protein>
<evidence type="ECO:0000259" key="2">
    <source>
        <dbReference type="Pfam" id="PF13439"/>
    </source>
</evidence>
<dbReference type="InterPro" id="IPR028098">
    <property type="entry name" value="Glyco_trans_4-like_N"/>
</dbReference>
<dbReference type="Gene3D" id="3.40.50.2000">
    <property type="entry name" value="Glycogen Phosphorylase B"/>
    <property type="match status" value="2"/>
</dbReference>
<feature type="domain" description="Glycosyl transferase family 1" evidence="1">
    <location>
        <begin position="173"/>
        <end position="339"/>
    </location>
</feature>
<dbReference type="SUPFAM" id="SSF53756">
    <property type="entry name" value="UDP-Glycosyltransferase/glycogen phosphorylase"/>
    <property type="match status" value="1"/>
</dbReference>
<dbReference type="RefSeq" id="WP_011301996.1">
    <property type="nucleotide sequence ID" value="NZ_CP009525.1"/>
</dbReference>
<dbReference type="AlphaFoldDB" id="A0A0E3QHL7"/>
<dbReference type="KEGG" id="mbw:MSBRW_0012"/>
<evidence type="ECO:0000259" key="1">
    <source>
        <dbReference type="Pfam" id="PF00534"/>
    </source>
</evidence>
<keyword evidence="3" id="KW-0808">Transferase</keyword>
<keyword evidence="3" id="KW-0614">Plasmid</keyword>
<dbReference type="Proteomes" id="UP000033038">
    <property type="component" value="Plasmid unnamed"/>
</dbReference>
<dbReference type="PANTHER" id="PTHR12526:SF634">
    <property type="entry name" value="BLL3361 PROTEIN"/>
    <property type="match status" value="1"/>
</dbReference>
<dbReference type="InterPro" id="IPR001296">
    <property type="entry name" value="Glyco_trans_1"/>
</dbReference>
<dbReference type="PANTHER" id="PTHR12526">
    <property type="entry name" value="GLYCOSYLTRANSFERASE"/>
    <property type="match status" value="1"/>
</dbReference>
<dbReference type="HOGENOM" id="CLU_009583_2_4_2"/>
<organism evidence="3 4">
    <name type="scientific">Methanosarcina barkeri str. Wiesmoor</name>
    <dbReference type="NCBI Taxonomy" id="1434109"/>
    <lineage>
        <taxon>Archaea</taxon>
        <taxon>Methanobacteriati</taxon>
        <taxon>Methanobacteriota</taxon>
        <taxon>Stenosarchaea group</taxon>
        <taxon>Methanomicrobia</taxon>
        <taxon>Methanosarcinales</taxon>
        <taxon>Methanosarcinaceae</taxon>
        <taxon>Methanosarcina</taxon>
    </lineage>
</organism>
<dbReference type="GO" id="GO:0016757">
    <property type="term" value="F:glycosyltransferase activity"/>
    <property type="evidence" value="ECO:0007669"/>
    <property type="project" value="InterPro"/>
</dbReference>
<accession>A0A0E3QHL7</accession>
<dbReference type="Pfam" id="PF13439">
    <property type="entry name" value="Glyco_transf_4"/>
    <property type="match status" value="1"/>
</dbReference>
<dbReference type="Pfam" id="PF00534">
    <property type="entry name" value="Glycos_transf_1"/>
    <property type="match status" value="1"/>
</dbReference>
<sequence length="358" mass="40832">MVRVLMCGSVASSGGVSTHTKNLIENLSVEDNEILLYNYHANKANSKNTNFEKVYRRTFGLFFQIISNRKKYEIIHDQTSGGIFSFISSITASIASKIVGKKLIVTFHHSKTEEFVRKYKAFFSFVLKNTDTMILVSNRQKEFISKTFPQYSDKLVVIPNGYDSTFFFPRNTDECRSVLNIPMNRKVIFNISNLIDIKGHRYLIEAIGKIVKTRSDIYCVIAGKGYLLETLEQQIKNSKLEDYIKLVGWIPDEKIPIYINTSDFFVLPSLGEGNPIVMFETIGCGRPFIGTKVGGVPEIINSEDYGLLCEPASSEELEKTIMSALNKNWDSFKIREYAESFTWRNIAKTTKHVYEQST</sequence>
<name>A0A0E3QHL7_METBA</name>
<dbReference type="PATRIC" id="fig|1434109.4.peg.4859"/>
<gene>
    <name evidence="3" type="ORF">MSBRW_0012</name>
</gene>
<dbReference type="EMBL" id="CP009525">
    <property type="protein sequence ID" value="AKB49265.1"/>
    <property type="molecule type" value="Genomic_DNA"/>
</dbReference>